<reference evidence="3 4" key="1">
    <citation type="submission" date="2020-02" db="EMBL/GenBank/DDBJ databases">
        <authorList>
            <person name="Kim M.K."/>
        </authorList>
    </citation>
    <scope>NUCLEOTIDE SEQUENCE [LARGE SCALE GENOMIC DNA]</scope>
    <source>
        <strain evidence="3 4">17J57-3</strain>
    </source>
</reference>
<feature type="compositionally biased region" description="Pro residues" evidence="1">
    <location>
        <begin position="73"/>
        <end position="82"/>
    </location>
</feature>
<evidence type="ECO:0000313" key="3">
    <source>
        <dbReference type="EMBL" id="NEX63404.1"/>
    </source>
</evidence>
<organism evidence="3 4">
    <name type="scientific">Noviherbaspirillum galbum</name>
    <dbReference type="NCBI Taxonomy" id="2709383"/>
    <lineage>
        <taxon>Bacteria</taxon>
        <taxon>Pseudomonadati</taxon>
        <taxon>Pseudomonadota</taxon>
        <taxon>Betaproteobacteria</taxon>
        <taxon>Burkholderiales</taxon>
        <taxon>Oxalobacteraceae</taxon>
        <taxon>Noviherbaspirillum</taxon>
    </lineage>
</organism>
<comment type="caution">
    <text evidence="3">The sequence shown here is derived from an EMBL/GenBank/DDBJ whole genome shotgun (WGS) entry which is preliminary data.</text>
</comment>
<dbReference type="InterPro" id="IPR036249">
    <property type="entry name" value="Thioredoxin-like_sf"/>
</dbReference>
<dbReference type="EMBL" id="JAAIVB010000069">
    <property type="protein sequence ID" value="NEX63404.1"/>
    <property type="molecule type" value="Genomic_DNA"/>
</dbReference>
<feature type="region of interest" description="Disordered" evidence="1">
    <location>
        <begin position="65"/>
        <end position="95"/>
    </location>
</feature>
<evidence type="ECO:0000313" key="4">
    <source>
        <dbReference type="Proteomes" id="UP000482155"/>
    </source>
</evidence>
<gene>
    <name evidence="3" type="ORF">G3574_20190</name>
</gene>
<dbReference type="AlphaFoldDB" id="A0A6B3SRT3"/>
<name>A0A6B3SRT3_9BURK</name>
<dbReference type="SUPFAM" id="SSF52833">
    <property type="entry name" value="Thioredoxin-like"/>
    <property type="match status" value="1"/>
</dbReference>
<feature type="signal peptide" evidence="2">
    <location>
        <begin position="1"/>
        <end position="29"/>
    </location>
</feature>
<keyword evidence="2" id="KW-0732">Signal</keyword>
<dbReference type="InterPro" id="IPR039555">
    <property type="entry name" value="TraF/TrbB"/>
</dbReference>
<dbReference type="Pfam" id="PF13728">
    <property type="entry name" value="TraF"/>
    <property type="match status" value="1"/>
</dbReference>
<keyword evidence="4" id="KW-1185">Reference proteome</keyword>
<accession>A0A6B3SRT3</accession>
<protein>
    <submittedName>
        <fullName evidence="3">Conjugal transfer protein TraF</fullName>
    </submittedName>
</protein>
<dbReference type="RefSeq" id="WP_163967237.1">
    <property type="nucleotide sequence ID" value="NZ_JAAIVB010000069.1"/>
</dbReference>
<evidence type="ECO:0000256" key="1">
    <source>
        <dbReference type="SAM" id="MobiDB-lite"/>
    </source>
</evidence>
<dbReference type="Proteomes" id="UP000482155">
    <property type="component" value="Unassembled WGS sequence"/>
</dbReference>
<evidence type="ECO:0000256" key="2">
    <source>
        <dbReference type="SAM" id="SignalP"/>
    </source>
</evidence>
<feature type="chain" id="PRO_5025334115" evidence="2">
    <location>
        <begin position="30"/>
        <end position="342"/>
    </location>
</feature>
<sequence>MTRKKAEKLPGKGLIALLAAICMAIPGFAAQVDGETSTAANTGNGFFNRKTEGWFFYKDPRELDQQAPEPEKPVPPLPPPMPQVAAPAEPKKPEPFTVPWMRQKIEILRDNAIANPTKENARAYMYMQRLLLDMGDNFAVAGMKAVENDPYLNESVRFPTATSARRSALWQVDKARDAIVKEMAKKAGLWFFFDSACIHCHAQHPVMTMLARDTGFAVRNISEDGKGLPGMTAKDFVVDNGRATFKQLALKLTPAVVMVVPPDNVMVVAHGAMAVDELKAKIVQAAIDRDLVPKELTDMAELERRGIVPAEDIAKIKNTMKDTDDPKELVKMLQQAIGNRLN</sequence>
<proteinExistence type="predicted"/>